<evidence type="ECO:0000313" key="4">
    <source>
        <dbReference type="EMBL" id="NHM02662.1"/>
    </source>
</evidence>
<evidence type="ECO:0000256" key="1">
    <source>
        <dbReference type="ARBA" id="ARBA00022670"/>
    </source>
</evidence>
<keyword evidence="1" id="KW-0645">Protease</keyword>
<dbReference type="NCBIfam" id="NF033708">
    <property type="entry name" value="T9SS_Cterm_ChiA"/>
    <property type="match status" value="1"/>
</dbReference>
<dbReference type="Pfam" id="PF13583">
    <property type="entry name" value="Reprolysin_4"/>
    <property type="match status" value="1"/>
</dbReference>
<dbReference type="InterPro" id="IPR024079">
    <property type="entry name" value="MetalloPept_cat_dom_sf"/>
</dbReference>
<dbReference type="PROSITE" id="PS51829">
    <property type="entry name" value="P_HOMO_B"/>
    <property type="match status" value="1"/>
</dbReference>
<dbReference type="SUPFAM" id="SSF55486">
    <property type="entry name" value="Metalloproteases ('zincins'), catalytic domain"/>
    <property type="match status" value="1"/>
</dbReference>
<dbReference type="Proteomes" id="UP000800984">
    <property type="component" value="Unassembled WGS sequence"/>
</dbReference>
<proteinExistence type="predicted"/>
<dbReference type="Pfam" id="PF01483">
    <property type="entry name" value="P_proprotein"/>
    <property type="match status" value="1"/>
</dbReference>
<dbReference type="EMBL" id="JAAJBT010000007">
    <property type="protein sequence ID" value="NHM02662.1"/>
    <property type="molecule type" value="Genomic_DNA"/>
</dbReference>
<organism evidence="4 5">
    <name type="scientific">Flavobacterium difficile</name>
    <dbReference type="NCBI Taxonomy" id="2709659"/>
    <lineage>
        <taxon>Bacteria</taxon>
        <taxon>Pseudomonadati</taxon>
        <taxon>Bacteroidota</taxon>
        <taxon>Flavobacteriia</taxon>
        <taxon>Flavobacteriales</taxon>
        <taxon>Flavobacteriaceae</taxon>
        <taxon>Flavobacterium</taxon>
    </lineage>
</organism>
<sequence>MKKKLLFFVFFCAITFAQKNESWTLVDNSDINFNEVSRKPNLPLQFSIFEFNYQAFQNQLRNVPNRYTFNGVSNVVVSLPLPNGELVDYRIVEASSFDEVLQARFPNIRSFAGNDIRNPSNVIRFSLSEESGISATIRSATDETTYIIDPFSMDYKKFIVYDRAFTSGSKGKFNCFTKDDVKQFGPDIEKTDNVILNNADDSVLRRFDLAQSCTAEYSNAFGATSAAQVNLVLAQYNATLTRVNAIYEQDFNVTMQIINQSTNVIYYNPATDPYSDGATGAGGAWNLELQNNLNANLTGVGTTLAANNAVYDIGHLFGASGGGGNAGCIGCVCVNPTANNQRQKGSGYTSPSAGLPQGDTFDIDYVAHEYGHQFGGNHTFTTSVEDNPVNMEPGSGVTIMAYAGITGANTDVANNSIGVFHAGTIQQITNNVKTKTCDTEFVIANAVPVPSAPATLTLPIGTAFKLVGTATDANSSDILSYSWEQVDDASGAGNLCSQSGTNPAGDADCIPVGSDTAGPNFRSFLPSNSGTRFFPRLVDHVRNGLTGNKWEVVPNVGRTMNFRLTVRDNKLGGGNNESVNTAVTFDATRGPFLITSQNTTGISYAPLSTQTITWSVNNTNLMAGAANVNIKLSTDGGLTYPITILSNTPNDGTQVVTIPDVDAPFCRILIEPTANNFYAINTQNFAIGFTVTQVCQDFTRTLTAGNAITTQTPLAYQNFAINIPLDAIITDVNVTSNITHARRNELVVAVNSPANTFVSLFNQGGCGNAIANLNGTFDSNSANPAACGATDNFGTMRPVGDLGVLNGENANGTWLFRVADVVATRNGTLNSFTFTICYTQITPTAGVCGTTTSTWNGTTWSNGVPNRNVAAVFAGNFNSTANLEACSVTINTGATVTFNAGHTLIVGGSVTANGTGSLILNNNAALRQIDGNAVNTGNIIVRRNSTGMVRLDYTAWSSPVANQQLQAFSPNTLPTRFYEYFYGGNTTPTAYQSVTATSNFARGKGYMIRTANNWPTTSTVYNGQFTGVPYNGDVSVSIARGFNLLGNPYASPINATKIMNDNPTMIGALYFWNNTVAASGGTYPQNNYSAYTLMGGTASVSGGQVPNGIIQVGQGFFVRGLEFGTMRFTNAHRENASASTQFFRTSEETTNNIETEKHRIWLSLNKENEKHNQVLFGYMEGATSGFDFGIDGSVPDDSKTMLYSVIDDKEYVIQGKGLPFDDSDEIALGLKATSSGTYSISLENVDGLFGSQNVYIKDNTTNTIHDIKQAPYVFTTQEGVDNNRFKVVFRNTLSNDTAVLDENVIVITQNEELKISASQEIATVDVFDVLGRNVYNNSNVKNKGLTISSIANRNQALFVKITFISGNTVTRKVIK</sequence>
<dbReference type="RefSeq" id="WP_166077791.1">
    <property type="nucleotide sequence ID" value="NZ_JAAJBT010000007.1"/>
</dbReference>
<dbReference type="InterPro" id="IPR002884">
    <property type="entry name" value="P_dom"/>
</dbReference>
<keyword evidence="2" id="KW-0378">Hydrolase</keyword>
<evidence type="ECO:0000313" key="5">
    <source>
        <dbReference type="Proteomes" id="UP000800984"/>
    </source>
</evidence>
<protein>
    <submittedName>
        <fullName evidence="4">T9SS sorting signal type C domain-containing protein</fullName>
    </submittedName>
</protein>
<dbReference type="Gene3D" id="2.60.120.260">
    <property type="entry name" value="Galactose-binding domain-like"/>
    <property type="match status" value="1"/>
</dbReference>
<dbReference type="SUPFAM" id="SSF49785">
    <property type="entry name" value="Galactose-binding domain-like"/>
    <property type="match status" value="1"/>
</dbReference>
<reference evidence="4 5" key="1">
    <citation type="submission" date="2020-02" db="EMBL/GenBank/DDBJ databases">
        <authorList>
            <person name="Chen W.-M."/>
        </authorList>
    </citation>
    <scope>NUCLEOTIDE SEQUENCE [LARGE SCALE GENOMIC DNA]</scope>
    <source>
        <strain evidence="4 5">KDG-16</strain>
    </source>
</reference>
<evidence type="ECO:0000256" key="2">
    <source>
        <dbReference type="ARBA" id="ARBA00022801"/>
    </source>
</evidence>
<evidence type="ECO:0000259" key="3">
    <source>
        <dbReference type="PROSITE" id="PS51829"/>
    </source>
</evidence>
<dbReference type="Gene3D" id="3.40.390.10">
    <property type="entry name" value="Collagenase (Catalytic Domain)"/>
    <property type="match status" value="1"/>
</dbReference>
<dbReference type="InterPro" id="IPR008979">
    <property type="entry name" value="Galactose-bd-like_sf"/>
</dbReference>
<feature type="domain" description="P/Homo B" evidence="3">
    <location>
        <begin position="690"/>
        <end position="842"/>
    </location>
</feature>
<keyword evidence="5" id="KW-1185">Reference proteome</keyword>
<name>A0ABX0I6A1_9FLAO</name>
<accession>A0ABX0I6A1</accession>
<gene>
    <name evidence="4" type="ORF">G4D72_11150</name>
</gene>
<comment type="caution">
    <text evidence="4">The sequence shown here is derived from an EMBL/GenBank/DDBJ whole genome shotgun (WGS) entry which is preliminary data.</text>
</comment>